<keyword evidence="4" id="KW-1185">Reference proteome</keyword>
<feature type="domain" description="Mycothiol-dependent maleylpyruvate isomerase metal-binding" evidence="2">
    <location>
        <begin position="8"/>
        <end position="125"/>
    </location>
</feature>
<organism evidence="3 4">
    <name type="scientific">Frankia umida</name>
    <dbReference type="NCBI Taxonomy" id="573489"/>
    <lineage>
        <taxon>Bacteria</taxon>
        <taxon>Bacillati</taxon>
        <taxon>Actinomycetota</taxon>
        <taxon>Actinomycetes</taxon>
        <taxon>Frankiales</taxon>
        <taxon>Frankiaceae</taxon>
        <taxon>Frankia</taxon>
    </lineage>
</organism>
<comment type="caution">
    <text evidence="3">The sequence shown here is derived from an EMBL/GenBank/DDBJ whole genome shotgun (WGS) entry which is preliminary data.</text>
</comment>
<dbReference type="InterPro" id="IPR017517">
    <property type="entry name" value="Maleyloyr_isom"/>
</dbReference>
<evidence type="ECO:0000259" key="2">
    <source>
        <dbReference type="Pfam" id="PF11716"/>
    </source>
</evidence>
<sequence>MDYFAIIETEGAALLRSTSTNLDAEVPSCPGWSSRRLLRHVARLLHGVGVAVPRGTTDPPPRNPPAPTEDAQLISFGWQALTDVLAALRDTDPDLPAWNHVGAPAVAGFWSRRLAHELVVHRWDADTATGRTQLPAAAVAADGVDELLTVLLPGIARARVPRDAASVHVHLTDTAPGGEWLVRWADGAFEVHREHARGDAALRGPAGPVLLALWGRVPFDHPDLAVLGDHGLLAELSTGL</sequence>
<protein>
    <submittedName>
        <fullName evidence="3">Maleylpyruvate isomerase family mycothiol-dependent enzyme</fullName>
    </submittedName>
</protein>
<dbReference type="Pfam" id="PF11716">
    <property type="entry name" value="MDMPI_N"/>
    <property type="match status" value="1"/>
</dbReference>
<feature type="domain" description="MDMPI C-terminal" evidence="1">
    <location>
        <begin position="139"/>
        <end position="234"/>
    </location>
</feature>
<dbReference type="NCBIfam" id="TIGR03083">
    <property type="entry name" value="maleylpyruvate isomerase family mycothiol-dependent enzyme"/>
    <property type="match status" value="1"/>
</dbReference>
<dbReference type="EMBL" id="JALKFT010000015">
    <property type="protein sequence ID" value="MCK9877180.1"/>
    <property type="molecule type" value="Genomic_DNA"/>
</dbReference>
<dbReference type="InterPro" id="IPR010872">
    <property type="entry name" value="MDMPI_C-term_domain"/>
</dbReference>
<dbReference type="InterPro" id="IPR034660">
    <property type="entry name" value="DinB/YfiT-like"/>
</dbReference>
<dbReference type="PANTHER" id="PTHR40758">
    <property type="entry name" value="CONSERVED PROTEIN"/>
    <property type="match status" value="1"/>
</dbReference>
<dbReference type="SUPFAM" id="SSF109854">
    <property type="entry name" value="DinB/YfiT-like putative metalloenzymes"/>
    <property type="match status" value="1"/>
</dbReference>
<dbReference type="RefSeq" id="WP_248825459.1">
    <property type="nucleotide sequence ID" value="NZ_JALKFT010000015.1"/>
</dbReference>
<accession>A0ABT0K0F3</accession>
<evidence type="ECO:0000313" key="4">
    <source>
        <dbReference type="Proteomes" id="UP001201873"/>
    </source>
</evidence>
<dbReference type="PANTHER" id="PTHR40758:SF1">
    <property type="entry name" value="CONSERVED PROTEIN"/>
    <property type="match status" value="1"/>
</dbReference>
<dbReference type="InterPro" id="IPR024344">
    <property type="entry name" value="MDMPI_metal-binding"/>
</dbReference>
<name>A0ABT0K0F3_9ACTN</name>
<dbReference type="Proteomes" id="UP001201873">
    <property type="component" value="Unassembled WGS sequence"/>
</dbReference>
<keyword evidence="3" id="KW-0413">Isomerase</keyword>
<evidence type="ECO:0000259" key="1">
    <source>
        <dbReference type="Pfam" id="PF07398"/>
    </source>
</evidence>
<reference evidence="3 4" key="1">
    <citation type="submission" date="2022-04" db="EMBL/GenBank/DDBJ databases">
        <title>Genome diversity in the genus Frankia.</title>
        <authorList>
            <person name="Carlos-Shanley C."/>
            <person name="Hahn D."/>
        </authorList>
    </citation>
    <scope>NUCLEOTIDE SEQUENCE [LARGE SCALE GENOMIC DNA]</scope>
    <source>
        <strain evidence="3 4">Ag45/Mut15</strain>
    </source>
</reference>
<gene>
    <name evidence="3" type="ORF">MXD59_15585</name>
</gene>
<dbReference type="GO" id="GO:0016853">
    <property type="term" value="F:isomerase activity"/>
    <property type="evidence" value="ECO:0007669"/>
    <property type="project" value="UniProtKB-KW"/>
</dbReference>
<dbReference type="Pfam" id="PF07398">
    <property type="entry name" value="MDMPI_C"/>
    <property type="match status" value="1"/>
</dbReference>
<evidence type="ECO:0000313" key="3">
    <source>
        <dbReference type="EMBL" id="MCK9877180.1"/>
    </source>
</evidence>
<proteinExistence type="predicted"/>